<dbReference type="PANTHER" id="PTHR34978:SF3">
    <property type="entry name" value="SLR0241 PROTEIN"/>
    <property type="match status" value="1"/>
</dbReference>
<keyword evidence="2" id="KW-0479">Metal-binding</keyword>
<keyword evidence="1 6" id="KW-0645">Protease</keyword>
<dbReference type="Pfam" id="PF01435">
    <property type="entry name" value="Peptidase_M48"/>
    <property type="match status" value="1"/>
</dbReference>
<dbReference type="InterPro" id="IPR052173">
    <property type="entry name" value="Beta-lactam_resp_regulator"/>
</dbReference>
<dbReference type="Proteomes" id="UP000199103">
    <property type="component" value="Chromosome I"/>
</dbReference>
<feature type="transmembrane region" description="Helical" evidence="7">
    <location>
        <begin position="72"/>
        <end position="98"/>
    </location>
</feature>
<name>A0A1H1UZM7_9ACTN</name>
<proteinExistence type="inferred from homology"/>
<protein>
    <submittedName>
        <fullName evidence="9">Peptidase family M48</fullName>
    </submittedName>
</protein>
<comment type="cofactor">
    <cofactor evidence="6">
        <name>Zn(2+)</name>
        <dbReference type="ChEBI" id="CHEBI:29105"/>
    </cofactor>
    <text evidence="6">Binds 1 zinc ion per subunit.</text>
</comment>
<evidence type="ECO:0000256" key="5">
    <source>
        <dbReference type="ARBA" id="ARBA00023049"/>
    </source>
</evidence>
<evidence type="ECO:0000313" key="9">
    <source>
        <dbReference type="EMBL" id="SDS77566.1"/>
    </source>
</evidence>
<keyword evidence="5 6" id="KW-0482">Metalloprotease</keyword>
<evidence type="ECO:0000259" key="8">
    <source>
        <dbReference type="Pfam" id="PF01435"/>
    </source>
</evidence>
<dbReference type="InterPro" id="IPR001915">
    <property type="entry name" value="Peptidase_M48"/>
</dbReference>
<dbReference type="Gene3D" id="3.30.2010.10">
    <property type="entry name" value="Metalloproteases ('zincins'), catalytic domain"/>
    <property type="match status" value="1"/>
</dbReference>
<comment type="similarity">
    <text evidence="6">Belongs to the peptidase M48 family.</text>
</comment>
<dbReference type="PANTHER" id="PTHR34978">
    <property type="entry name" value="POSSIBLE SENSOR-TRANSDUCER PROTEIN BLAR"/>
    <property type="match status" value="1"/>
</dbReference>
<accession>A0A1H1UZM7</accession>
<feature type="transmembrane region" description="Helical" evidence="7">
    <location>
        <begin position="6"/>
        <end position="24"/>
    </location>
</feature>
<evidence type="ECO:0000313" key="10">
    <source>
        <dbReference type="Proteomes" id="UP000199103"/>
    </source>
</evidence>
<keyword evidence="3 6" id="KW-0378">Hydrolase</keyword>
<dbReference type="OrthoDB" id="9785340at2"/>
<gene>
    <name evidence="9" type="ORF">SAMN04489812_2989</name>
</gene>
<dbReference type="EMBL" id="LT629772">
    <property type="protein sequence ID" value="SDS77566.1"/>
    <property type="molecule type" value="Genomic_DNA"/>
</dbReference>
<evidence type="ECO:0000256" key="6">
    <source>
        <dbReference type="RuleBase" id="RU003983"/>
    </source>
</evidence>
<keyword evidence="10" id="KW-1185">Reference proteome</keyword>
<evidence type="ECO:0000256" key="1">
    <source>
        <dbReference type="ARBA" id="ARBA00022670"/>
    </source>
</evidence>
<sequence length="302" mass="32683">MIGVALGILAVILVGPGSIWVGRWQFLHRVPRAAVVLWQAGSVAALVSVIGAGLALSLGLFRRPNPSVAEVLVYGIILLFTLVVVLRLIWSLITVVRISGMRRTRHRQAVDLLGQADRRPELPSLRVMSETIPLAYCLPAVRHSRVVVSEGALQTLKSDEVAAVLAHEEAHLRARHDLVLDTFAALHRAFPIAVRSDVPLKEARLLVELLADDAARRRTGPIPLARALVAMAAAPVPGFAMGVSYGTAVRVARLADEPKPHRLLSVAIYLLALALIAMPVVIFGAPTLFGWLHLTGLNFGWY</sequence>
<dbReference type="RefSeq" id="WP_091526009.1">
    <property type="nucleotide sequence ID" value="NZ_LT629772.1"/>
</dbReference>
<feature type="transmembrane region" description="Helical" evidence="7">
    <location>
        <begin position="266"/>
        <end position="292"/>
    </location>
</feature>
<dbReference type="AlphaFoldDB" id="A0A1H1UZM7"/>
<reference evidence="9 10" key="1">
    <citation type="submission" date="2016-10" db="EMBL/GenBank/DDBJ databases">
        <authorList>
            <person name="de Groot N.N."/>
        </authorList>
    </citation>
    <scope>NUCLEOTIDE SEQUENCE [LARGE SCALE GENOMIC DNA]</scope>
    <source>
        <strain evidence="9 10">DSM 21800</strain>
    </source>
</reference>
<keyword evidence="7" id="KW-0472">Membrane</keyword>
<feature type="domain" description="Peptidase M48" evidence="8">
    <location>
        <begin position="106"/>
        <end position="194"/>
    </location>
</feature>
<evidence type="ECO:0000256" key="4">
    <source>
        <dbReference type="ARBA" id="ARBA00022833"/>
    </source>
</evidence>
<evidence type="ECO:0000256" key="3">
    <source>
        <dbReference type="ARBA" id="ARBA00022801"/>
    </source>
</evidence>
<evidence type="ECO:0000256" key="2">
    <source>
        <dbReference type="ARBA" id="ARBA00022723"/>
    </source>
</evidence>
<evidence type="ECO:0000256" key="7">
    <source>
        <dbReference type="SAM" id="Phobius"/>
    </source>
</evidence>
<dbReference type="GO" id="GO:0006508">
    <property type="term" value="P:proteolysis"/>
    <property type="evidence" value="ECO:0007669"/>
    <property type="project" value="UniProtKB-KW"/>
</dbReference>
<keyword evidence="4 6" id="KW-0862">Zinc</keyword>
<feature type="transmembrane region" description="Helical" evidence="7">
    <location>
        <begin position="36"/>
        <end position="60"/>
    </location>
</feature>
<dbReference type="CDD" id="cd07326">
    <property type="entry name" value="M56_BlaR1_MecR1_like"/>
    <property type="match status" value="1"/>
</dbReference>
<dbReference type="GO" id="GO:0046872">
    <property type="term" value="F:metal ion binding"/>
    <property type="evidence" value="ECO:0007669"/>
    <property type="project" value="UniProtKB-KW"/>
</dbReference>
<organism evidence="9 10">
    <name type="scientific">Microlunatus soli</name>
    <dbReference type="NCBI Taxonomy" id="630515"/>
    <lineage>
        <taxon>Bacteria</taxon>
        <taxon>Bacillati</taxon>
        <taxon>Actinomycetota</taxon>
        <taxon>Actinomycetes</taxon>
        <taxon>Propionibacteriales</taxon>
        <taxon>Propionibacteriaceae</taxon>
        <taxon>Microlunatus</taxon>
    </lineage>
</organism>
<keyword evidence="7" id="KW-1133">Transmembrane helix</keyword>
<keyword evidence="7" id="KW-0812">Transmembrane</keyword>
<dbReference type="GO" id="GO:0004222">
    <property type="term" value="F:metalloendopeptidase activity"/>
    <property type="evidence" value="ECO:0007669"/>
    <property type="project" value="InterPro"/>
</dbReference>
<dbReference type="STRING" id="630515.SAMN04489812_2989"/>